<organism evidence="2 3">
    <name type="scientific">Candidatus Woesebacteria bacterium GW2011_GWC2_31_9</name>
    <dbReference type="NCBI Taxonomy" id="1618586"/>
    <lineage>
        <taxon>Bacteria</taxon>
        <taxon>Candidatus Woeseibacteriota</taxon>
    </lineage>
</organism>
<evidence type="ECO:0000256" key="1">
    <source>
        <dbReference type="SAM" id="Phobius"/>
    </source>
</evidence>
<keyword evidence="1" id="KW-1133">Transmembrane helix</keyword>
<dbReference type="Proteomes" id="UP000034803">
    <property type="component" value="Unassembled WGS sequence"/>
</dbReference>
<proteinExistence type="predicted"/>
<reference evidence="2 3" key="1">
    <citation type="journal article" date="2015" name="Nature">
        <title>rRNA introns, odd ribosomes, and small enigmatic genomes across a large radiation of phyla.</title>
        <authorList>
            <person name="Brown C.T."/>
            <person name="Hug L.A."/>
            <person name="Thomas B.C."/>
            <person name="Sharon I."/>
            <person name="Castelle C.J."/>
            <person name="Singh A."/>
            <person name="Wilkins M.J."/>
            <person name="Williams K.H."/>
            <person name="Banfield J.F."/>
        </authorList>
    </citation>
    <scope>NUCLEOTIDE SEQUENCE [LARGE SCALE GENOMIC DNA]</scope>
</reference>
<keyword evidence="1" id="KW-0812">Transmembrane</keyword>
<evidence type="ECO:0008006" key="4">
    <source>
        <dbReference type="Google" id="ProtNLM"/>
    </source>
</evidence>
<dbReference type="CDD" id="cd12914">
    <property type="entry name" value="PDC1_DGC_like"/>
    <property type="match status" value="1"/>
</dbReference>
<evidence type="ECO:0000313" key="3">
    <source>
        <dbReference type="Proteomes" id="UP000034803"/>
    </source>
</evidence>
<sequence>MVIAVFFAVTFSLIYYLSLKFVEKTLYEQMLHREQIVTRAGSIALKEFFELMGTQVFSFSTRKSIVNVDKDTQNLLDSFVARYSQYPIGGIVLTDKNGKIIYNANIENSHSTDVDLGDRDYFLDLKNNIDKEFVISPPLISRFGVSKGKYVLVIASPVIKNSKFNGVLLVSVIVDEIAKEFLDPLKITENTLINLNNQKGDMLYPTRGVSIDIDYLKTTNKKIGEWKNISKNSLLIATSSFNYWNGNLWYLSVATPSKDALDFMGPLLKINFAFLLIGIFSILIFSSFLITVIKLIRKK</sequence>
<keyword evidence="1" id="KW-0472">Membrane</keyword>
<comment type="caution">
    <text evidence="2">The sequence shown here is derived from an EMBL/GenBank/DDBJ whole genome shotgun (WGS) entry which is preliminary data.</text>
</comment>
<evidence type="ECO:0000313" key="2">
    <source>
        <dbReference type="EMBL" id="KKP32224.1"/>
    </source>
</evidence>
<protein>
    <recommendedName>
        <fullName evidence="4">Cache domain-containing protein</fullName>
    </recommendedName>
</protein>
<dbReference type="EMBL" id="LBOI01000001">
    <property type="protein sequence ID" value="KKP32224.1"/>
    <property type="molecule type" value="Genomic_DNA"/>
</dbReference>
<dbReference type="AlphaFoldDB" id="A0A0F9YL74"/>
<feature type="transmembrane region" description="Helical" evidence="1">
    <location>
        <begin position="272"/>
        <end position="296"/>
    </location>
</feature>
<gene>
    <name evidence="2" type="ORF">UR21_C0001G0020</name>
</gene>
<dbReference type="Gene3D" id="3.30.450.20">
    <property type="entry name" value="PAS domain"/>
    <property type="match status" value="1"/>
</dbReference>
<accession>A0A0F9YL74</accession>
<name>A0A0F9YL74_9BACT</name>